<feature type="compositionally biased region" description="Basic and acidic residues" evidence="1">
    <location>
        <begin position="178"/>
        <end position="187"/>
    </location>
</feature>
<evidence type="ECO:0000256" key="1">
    <source>
        <dbReference type="SAM" id="MobiDB-lite"/>
    </source>
</evidence>
<sequence>MEGAAESRALYGTEGGHLVQTTITEDDESRIQRATQARLGSASDKKRISTRQGPVLEDHNESLGCSKDSTDRQQEEEGAWKAPLVFLTEAREARSLDLGGERRRTEESSAPQRSGPRSVDTRSFVLELVHSHSGFEMGRSWMGFEEEAKQSRWEMGRKEEVMMGREDGRREDRRWEMGDGRWETGDGRRKRRRRRRRRRWIGTRR</sequence>
<proteinExistence type="predicted"/>
<evidence type="ECO:0000313" key="2">
    <source>
        <dbReference type="EMBL" id="QSS59426.1"/>
    </source>
</evidence>
<dbReference type="EMBL" id="CP069109">
    <property type="protein sequence ID" value="QSS59426.1"/>
    <property type="molecule type" value="Genomic_DNA"/>
</dbReference>
<feature type="compositionally biased region" description="Basic and acidic residues" evidence="1">
    <location>
        <begin position="68"/>
        <end position="79"/>
    </location>
</feature>
<name>A0A8A1LZ03_AJECA</name>
<organism evidence="2 3">
    <name type="scientific">Ajellomyces capsulatus</name>
    <name type="common">Darling's disease fungus</name>
    <name type="synonym">Histoplasma capsulatum</name>
    <dbReference type="NCBI Taxonomy" id="5037"/>
    <lineage>
        <taxon>Eukaryota</taxon>
        <taxon>Fungi</taxon>
        <taxon>Dikarya</taxon>
        <taxon>Ascomycota</taxon>
        <taxon>Pezizomycotina</taxon>
        <taxon>Eurotiomycetes</taxon>
        <taxon>Eurotiomycetidae</taxon>
        <taxon>Onygenales</taxon>
        <taxon>Ajellomycetaceae</taxon>
        <taxon>Histoplasma</taxon>
    </lineage>
</organism>
<gene>
    <name evidence="2" type="ORF">I7I51_08861</name>
</gene>
<feature type="compositionally biased region" description="Basic and acidic residues" evidence="1">
    <location>
        <begin position="89"/>
        <end position="107"/>
    </location>
</feature>
<feature type="compositionally biased region" description="Basic residues" evidence="1">
    <location>
        <begin position="188"/>
        <end position="205"/>
    </location>
</feature>
<protein>
    <submittedName>
        <fullName evidence="2">Uncharacterized protein</fullName>
    </submittedName>
</protein>
<feature type="region of interest" description="Disordered" evidence="1">
    <location>
        <begin position="1"/>
        <end position="119"/>
    </location>
</feature>
<feature type="region of interest" description="Disordered" evidence="1">
    <location>
        <begin position="178"/>
        <end position="205"/>
    </location>
</feature>
<evidence type="ECO:0000313" key="3">
    <source>
        <dbReference type="Proteomes" id="UP000663671"/>
    </source>
</evidence>
<reference evidence="2" key="1">
    <citation type="submission" date="2021-01" db="EMBL/GenBank/DDBJ databases">
        <title>Chromosome-level genome assembly of a human fungal pathogen reveals clustering of transcriptionally co-regulated genes.</title>
        <authorList>
            <person name="Voorhies M."/>
            <person name="Cohen S."/>
            <person name="Shea T.P."/>
            <person name="Petrus S."/>
            <person name="Munoz J.F."/>
            <person name="Poplawski S."/>
            <person name="Goldman W.E."/>
            <person name="Michael T."/>
            <person name="Cuomo C.A."/>
            <person name="Sil A."/>
            <person name="Beyhan S."/>
        </authorList>
    </citation>
    <scope>NUCLEOTIDE SEQUENCE</scope>
    <source>
        <strain evidence="2">WU24</strain>
    </source>
</reference>
<dbReference type="Proteomes" id="UP000663671">
    <property type="component" value="Chromosome 2"/>
</dbReference>
<accession>A0A8A1LZ03</accession>
<dbReference type="AlphaFoldDB" id="A0A8A1LZ03"/>
<dbReference type="VEuPathDB" id="FungiDB:I7I51_08861"/>
<dbReference type="OrthoDB" id="10468750at2759"/>